<keyword evidence="3" id="KW-1185">Reference proteome</keyword>
<proteinExistence type="predicted"/>
<dbReference type="RefSeq" id="WP_190194009.1">
    <property type="nucleotide sequence ID" value="NZ_BMVU01000049.1"/>
</dbReference>
<name>A0A918NWK2_9ACTN</name>
<reference evidence="2" key="2">
    <citation type="submission" date="2020-09" db="EMBL/GenBank/DDBJ databases">
        <authorList>
            <person name="Sun Q."/>
            <person name="Ohkuma M."/>
        </authorList>
    </citation>
    <scope>NUCLEOTIDE SEQUENCE</scope>
    <source>
        <strain evidence="2">JCM 4790</strain>
    </source>
</reference>
<feature type="signal peptide" evidence="1">
    <location>
        <begin position="1"/>
        <end position="18"/>
    </location>
</feature>
<comment type="caution">
    <text evidence="2">The sequence shown here is derived from an EMBL/GenBank/DDBJ whole genome shotgun (WGS) entry which is preliminary data.</text>
</comment>
<organism evidence="2 3">
    <name type="scientific">Streptomyces minutiscleroticus</name>
    <dbReference type="NCBI Taxonomy" id="68238"/>
    <lineage>
        <taxon>Bacteria</taxon>
        <taxon>Bacillati</taxon>
        <taxon>Actinomycetota</taxon>
        <taxon>Actinomycetes</taxon>
        <taxon>Kitasatosporales</taxon>
        <taxon>Streptomycetaceae</taxon>
        <taxon>Streptomyces</taxon>
    </lineage>
</organism>
<evidence type="ECO:0008006" key="4">
    <source>
        <dbReference type="Google" id="ProtNLM"/>
    </source>
</evidence>
<feature type="chain" id="PRO_5039481150" description="Secreted protein" evidence="1">
    <location>
        <begin position="19"/>
        <end position="116"/>
    </location>
</feature>
<sequence>MTSIVKIMLLVNSFASMAFSGLSALVIESVEAECDGIVVRARTSGLPVGCPDRVRSTAQVHGCHVRRPAEVPVDARSVVIEVRIRRLACASMVCPGGRFVSRCPVSSSVTSAAPHG</sequence>
<protein>
    <recommendedName>
        <fullName evidence="4">Secreted protein</fullName>
    </recommendedName>
</protein>
<keyword evidence="1" id="KW-0732">Signal</keyword>
<reference evidence="2" key="1">
    <citation type="journal article" date="2014" name="Int. J. Syst. Evol. Microbiol.">
        <title>Complete genome sequence of Corynebacterium casei LMG S-19264T (=DSM 44701T), isolated from a smear-ripened cheese.</title>
        <authorList>
            <consortium name="US DOE Joint Genome Institute (JGI-PGF)"/>
            <person name="Walter F."/>
            <person name="Albersmeier A."/>
            <person name="Kalinowski J."/>
            <person name="Ruckert C."/>
        </authorList>
    </citation>
    <scope>NUCLEOTIDE SEQUENCE</scope>
    <source>
        <strain evidence="2">JCM 4790</strain>
    </source>
</reference>
<evidence type="ECO:0000256" key="1">
    <source>
        <dbReference type="SAM" id="SignalP"/>
    </source>
</evidence>
<dbReference type="AlphaFoldDB" id="A0A918NWK2"/>
<dbReference type="EMBL" id="BMVU01000049">
    <property type="protein sequence ID" value="GGY03009.1"/>
    <property type="molecule type" value="Genomic_DNA"/>
</dbReference>
<gene>
    <name evidence="2" type="ORF">GCM10010358_65940</name>
</gene>
<evidence type="ECO:0000313" key="2">
    <source>
        <dbReference type="EMBL" id="GGY03009.1"/>
    </source>
</evidence>
<accession>A0A918NWK2</accession>
<dbReference type="Proteomes" id="UP000619244">
    <property type="component" value="Unassembled WGS sequence"/>
</dbReference>
<evidence type="ECO:0000313" key="3">
    <source>
        <dbReference type="Proteomes" id="UP000619244"/>
    </source>
</evidence>